<feature type="transmembrane region" description="Helical" evidence="8">
    <location>
        <begin position="192"/>
        <end position="216"/>
    </location>
</feature>
<dbReference type="RefSeq" id="WP_377926172.1">
    <property type="nucleotide sequence ID" value="NZ_JBHUEM010000001.1"/>
</dbReference>
<comment type="subcellular location">
    <subcellularLocation>
        <location evidence="1">Cell membrane</location>
        <topology evidence="1">Multi-pass membrane protein</topology>
    </subcellularLocation>
</comment>
<comment type="similarity">
    <text evidence="2">Belongs to the ABC-2 integral membrane protein family.</text>
</comment>
<accession>A0ABW4LM24</accession>
<keyword evidence="11" id="KW-1185">Reference proteome</keyword>
<evidence type="ECO:0000256" key="4">
    <source>
        <dbReference type="ARBA" id="ARBA00022475"/>
    </source>
</evidence>
<evidence type="ECO:0000256" key="1">
    <source>
        <dbReference type="ARBA" id="ARBA00004651"/>
    </source>
</evidence>
<keyword evidence="6 8" id="KW-1133">Transmembrane helix</keyword>
<evidence type="ECO:0000256" key="5">
    <source>
        <dbReference type="ARBA" id="ARBA00022692"/>
    </source>
</evidence>
<keyword evidence="4" id="KW-1003">Cell membrane</keyword>
<keyword evidence="7 8" id="KW-0472">Membrane</keyword>
<reference evidence="11" key="1">
    <citation type="journal article" date="2019" name="Int. J. Syst. Evol. Microbiol.">
        <title>The Global Catalogue of Microorganisms (GCM) 10K type strain sequencing project: providing services to taxonomists for standard genome sequencing and annotation.</title>
        <authorList>
            <consortium name="The Broad Institute Genomics Platform"/>
            <consortium name="The Broad Institute Genome Sequencing Center for Infectious Disease"/>
            <person name="Wu L."/>
            <person name="Ma J."/>
        </authorList>
    </citation>
    <scope>NUCLEOTIDE SEQUENCE [LARGE SCALE GENOMIC DNA]</scope>
    <source>
        <strain evidence="11">CCUG 49339</strain>
    </source>
</reference>
<organism evidence="10 11">
    <name type="scientific">Bacillus salitolerans</name>
    <dbReference type="NCBI Taxonomy" id="1437434"/>
    <lineage>
        <taxon>Bacteria</taxon>
        <taxon>Bacillati</taxon>
        <taxon>Bacillota</taxon>
        <taxon>Bacilli</taxon>
        <taxon>Bacillales</taxon>
        <taxon>Bacillaceae</taxon>
        <taxon>Bacillus</taxon>
    </lineage>
</organism>
<dbReference type="PANTHER" id="PTHR30294">
    <property type="entry name" value="MEMBRANE COMPONENT OF ABC TRANSPORTER YHHJ-RELATED"/>
    <property type="match status" value="1"/>
</dbReference>
<keyword evidence="5 8" id="KW-0812">Transmembrane</keyword>
<dbReference type="InterPro" id="IPR047817">
    <property type="entry name" value="ABC2_TM_bact-type"/>
</dbReference>
<dbReference type="Proteomes" id="UP001597214">
    <property type="component" value="Unassembled WGS sequence"/>
</dbReference>
<dbReference type="PANTHER" id="PTHR30294:SF38">
    <property type="entry name" value="TRANSPORT PERMEASE PROTEIN"/>
    <property type="match status" value="1"/>
</dbReference>
<feature type="transmembrane region" description="Helical" evidence="8">
    <location>
        <begin position="21"/>
        <end position="39"/>
    </location>
</feature>
<dbReference type="PROSITE" id="PS51012">
    <property type="entry name" value="ABC_TM2"/>
    <property type="match status" value="1"/>
</dbReference>
<dbReference type="InterPro" id="IPR013525">
    <property type="entry name" value="ABC2_TM"/>
</dbReference>
<evidence type="ECO:0000256" key="6">
    <source>
        <dbReference type="ARBA" id="ARBA00022989"/>
    </source>
</evidence>
<dbReference type="InterPro" id="IPR051449">
    <property type="entry name" value="ABC-2_transporter_component"/>
</dbReference>
<evidence type="ECO:0000256" key="2">
    <source>
        <dbReference type="ARBA" id="ARBA00007783"/>
    </source>
</evidence>
<evidence type="ECO:0000259" key="9">
    <source>
        <dbReference type="PROSITE" id="PS51012"/>
    </source>
</evidence>
<comment type="caution">
    <text evidence="10">The sequence shown here is derived from an EMBL/GenBank/DDBJ whole genome shotgun (WGS) entry which is preliminary data.</text>
</comment>
<protein>
    <submittedName>
        <fullName evidence="10">ABC transporter permease</fullName>
    </submittedName>
</protein>
<proteinExistence type="inferred from homology"/>
<keyword evidence="3" id="KW-0813">Transport</keyword>
<feature type="transmembrane region" description="Helical" evidence="8">
    <location>
        <begin position="314"/>
        <end position="336"/>
    </location>
</feature>
<feature type="transmembrane region" description="Helical" evidence="8">
    <location>
        <begin position="222"/>
        <end position="247"/>
    </location>
</feature>
<feature type="transmembrane region" description="Helical" evidence="8">
    <location>
        <begin position="259"/>
        <end position="278"/>
    </location>
</feature>
<dbReference type="Pfam" id="PF12698">
    <property type="entry name" value="ABC2_membrane_3"/>
    <property type="match status" value="1"/>
</dbReference>
<gene>
    <name evidence="10" type="ORF">ACFSCX_00780</name>
</gene>
<sequence>MRIQAMVVRIIRQFIRDKRTLGMLVAAPILILTLMSVVFSSDALDPKIGIVTEHDALLEAFNNKEIEVYEFSSVEDALQATEDKEVHGFIEVEGQSIRMTIEGSDPNVNKSVIMTVQEVLSQLQSPNVSNKPEIIYIHGSEEMDTFDNVGPFLIGFFVFFFIFLIAGVSFLRERTTGTLERLLSTPLRRWEIVIGYVIGFGIFTTIQAGIIVWFSIEILDIMMFGSIFFVMLVAFMLAITALTLGTLLSAYARNELQMIQFIPLVVVPQVFFSGLFNIDTMNPWLQSISVIMPLTYGGEAMRDIMIRGGGWSSIWSEVVVLLGFALLFMVLNTLALKKHRKL</sequence>
<evidence type="ECO:0000256" key="3">
    <source>
        <dbReference type="ARBA" id="ARBA00022448"/>
    </source>
</evidence>
<feature type="domain" description="ABC transmembrane type-2" evidence="9">
    <location>
        <begin position="110"/>
        <end position="339"/>
    </location>
</feature>
<name>A0ABW4LM24_9BACI</name>
<evidence type="ECO:0000313" key="11">
    <source>
        <dbReference type="Proteomes" id="UP001597214"/>
    </source>
</evidence>
<feature type="transmembrane region" description="Helical" evidence="8">
    <location>
        <begin position="152"/>
        <end position="171"/>
    </location>
</feature>
<dbReference type="EMBL" id="JBHUEM010000001">
    <property type="protein sequence ID" value="MFD1735085.1"/>
    <property type="molecule type" value="Genomic_DNA"/>
</dbReference>
<evidence type="ECO:0000256" key="8">
    <source>
        <dbReference type="SAM" id="Phobius"/>
    </source>
</evidence>
<evidence type="ECO:0000256" key="7">
    <source>
        <dbReference type="ARBA" id="ARBA00023136"/>
    </source>
</evidence>
<evidence type="ECO:0000313" key="10">
    <source>
        <dbReference type="EMBL" id="MFD1735085.1"/>
    </source>
</evidence>